<keyword evidence="2" id="KW-0732">Signal</keyword>
<organism evidence="4 5">
    <name type="scientific">Mytilus coruscus</name>
    <name type="common">Sea mussel</name>
    <dbReference type="NCBI Taxonomy" id="42192"/>
    <lineage>
        <taxon>Eukaryota</taxon>
        <taxon>Metazoa</taxon>
        <taxon>Spiralia</taxon>
        <taxon>Lophotrochozoa</taxon>
        <taxon>Mollusca</taxon>
        <taxon>Bivalvia</taxon>
        <taxon>Autobranchia</taxon>
        <taxon>Pteriomorphia</taxon>
        <taxon>Mytilida</taxon>
        <taxon>Mytiloidea</taxon>
        <taxon>Mytilidae</taxon>
        <taxon>Mytilinae</taxon>
        <taxon>Mytilus</taxon>
    </lineage>
</organism>
<keyword evidence="1" id="KW-0812">Transmembrane</keyword>
<feature type="chain" id="PRO_5026974284" description="Mid2 domain-containing protein" evidence="2">
    <location>
        <begin position="28"/>
        <end position="464"/>
    </location>
</feature>
<dbReference type="Pfam" id="PF04478">
    <property type="entry name" value="Mid2"/>
    <property type="match status" value="1"/>
</dbReference>
<dbReference type="AlphaFoldDB" id="A0A6J8BU89"/>
<evidence type="ECO:0000259" key="3">
    <source>
        <dbReference type="Pfam" id="PF04478"/>
    </source>
</evidence>
<accession>A0A6J8BU89</accession>
<keyword evidence="5" id="KW-1185">Reference proteome</keyword>
<gene>
    <name evidence="4" type="ORF">MCOR_22858</name>
</gene>
<proteinExistence type="predicted"/>
<feature type="domain" description="Mid2" evidence="3">
    <location>
        <begin position="266"/>
        <end position="329"/>
    </location>
</feature>
<keyword evidence="1" id="KW-1133">Transmembrane helix</keyword>
<protein>
    <recommendedName>
        <fullName evidence="3">Mid2 domain-containing protein</fullName>
    </recommendedName>
</protein>
<feature type="transmembrane region" description="Helical" evidence="1">
    <location>
        <begin position="304"/>
        <end position="327"/>
    </location>
</feature>
<reference evidence="4 5" key="1">
    <citation type="submission" date="2020-06" db="EMBL/GenBank/DDBJ databases">
        <authorList>
            <person name="Li R."/>
            <person name="Bekaert M."/>
        </authorList>
    </citation>
    <scope>NUCLEOTIDE SEQUENCE [LARGE SCALE GENOMIC DNA]</scope>
    <source>
        <strain evidence="5">wild</strain>
    </source>
</reference>
<evidence type="ECO:0000313" key="4">
    <source>
        <dbReference type="EMBL" id="CAC5387545.1"/>
    </source>
</evidence>
<dbReference type="Proteomes" id="UP000507470">
    <property type="component" value="Unassembled WGS sequence"/>
</dbReference>
<dbReference type="InterPro" id="IPR007567">
    <property type="entry name" value="Mid2_dom"/>
</dbReference>
<evidence type="ECO:0000256" key="1">
    <source>
        <dbReference type="SAM" id="Phobius"/>
    </source>
</evidence>
<evidence type="ECO:0000256" key="2">
    <source>
        <dbReference type="SAM" id="SignalP"/>
    </source>
</evidence>
<dbReference type="OrthoDB" id="6413693at2759"/>
<name>A0A6J8BU89_MYTCO</name>
<dbReference type="EMBL" id="CACVKT020004014">
    <property type="protein sequence ID" value="CAC5387545.1"/>
    <property type="molecule type" value="Genomic_DNA"/>
</dbReference>
<feature type="signal peptide" evidence="2">
    <location>
        <begin position="1"/>
        <end position="27"/>
    </location>
</feature>
<evidence type="ECO:0000313" key="5">
    <source>
        <dbReference type="Proteomes" id="UP000507470"/>
    </source>
</evidence>
<keyword evidence="1" id="KW-0472">Membrane</keyword>
<sequence length="464" mass="51033">MVGTSFPSRSLRLVALLVILHLTVCEGQLTFSSGYIIEGQPITIFCRIPNFNGVAHWIKDDEQFTATTCSNSGFCKVENEGTRYKYASNVSGISVTISNIDRIEERDWKCGHPGYVSAIYRIRYNDNVFVISDSVVVDGLDRNVTLGDDISTVTLTFTTGCMHPYPIVAVYSKHNTNTSITSEIDYVNVTSTTCTAPEAGYTGAITIYSDSTCNTTLFPQLLITPTGLPLEYSTTEWMSSYYIKFPTCKDEQTSHGLAHSTQSDYVTTTVNYVTTLSVNDSTTQSEDDQATYQELSSSNEKIEMAVGISVGCVVFLIILLYIIILVFKRKKSRDQNLFDNLSQPESHTQSLVPSIISVDQFGNDYDVDFNPKMFPGMLKSSNPTYQAEACNNEMRTSTEHEQMASSEIILSPGALDMSAGELSTCSNEADKCDSGINSHIKGVQQSDHGGSSNSGDEITFVLKM</sequence>